<evidence type="ECO:0000313" key="1">
    <source>
        <dbReference type="EMBL" id="SIS01057.1"/>
    </source>
</evidence>
<name>A0A1N7FLB5_9RHOB</name>
<accession>A0A1N7FLB5</accession>
<sequence length="115" mass="12854">MKVHKEDGHTSSPDPIAYLHLDSIDVSQAFDAMKIVTEAGERTSVMAPYGPKTFSLAMCLFALACERAGKGDVPVYYSQPQKYTIEYTKDVCLRNGTLDNWAYAIKRAGTYVYEM</sequence>
<protein>
    <submittedName>
        <fullName evidence="1">Uncharacterized protein</fullName>
    </submittedName>
</protein>
<dbReference type="Proteomes" id="UP000186019">
    <property type="component" value="Unassembled WGS sequence"/>
</dbReference>
<keyword evidence="2" id="KW-1185">Reference proteome</keyword>
<dbReference type="EMBL" id="FTNV01000001">
    <property type="protein sequence ID" value="SIS01057.1"/>
    <property type="molecule type" value="Genomic_DNA"/>
</dbReference>
<reference evidence="2" key="1">
    <citation type="submission" date="2017-01" db="EMBL/GenBank/DDBJ databases">
        <authorList>
            <person name="Varghese N."/>
            <person name="Submissions S."/>
        </authorList>
    </citation>
    <scope>NUCLEOTIDE SEQUENCE [LARGE SCALE GENOMIC DNA]</scope>
    <source>
        <strain evidence="2">DSM 29590</strain>
    </source>
</reference>
<gene>
    <name evidence="1" type="ORF">SAMN05421666_1143</name>
</gene>
<evidence type="ECO:0000313" key="2">
    <source>
        <dbReference type="Proteomes" id="UP000186019"/>
    </source>
</evidence>
<dbReference type="AlphaFoldDB" id="A0A1N7FLB5"/>
<proteinExistence type="predicted"/>
<organism evidence="1 2">
    <name type="scientific">Roseovarius nanhaiticus</name>
    <dbReference type="NCBI Taxonomy" id="573024"/>
    <lineage>
        <taxon>Bacteria</taxon>
        <taxon>Pseudomonadati</taxon>
        <taxon>Pseudomonadota</taxon>
        <taxon>Alphaproteobacteria</taxon>
        <taxon>Rhodobacterales</taxon>
        <taxon>Roseobacteraceae</taxon>
        <taxon>Roseovarius</taxon>
    </lineage>
</organism>